<dbReference type="Proteomes" id="UP000245829">
    <property type="component" value="Unassembled WGS sequence"/>
</dbReference>
<dbReference type="RefSeq" id="WP_109877097.1">
    <property type="nucleotide sequence ID" value="NZ_AP026695.1"/>
</dbReference>
<dbReference type="GeneID" id="76209245"/>
<accession>A0A2S2KS36</accession>
<evidence type="ECO:0000313" key="1">
    <source>
        <dbReference type="EMBL" id="GBH34466.1"/>
    </source>
</evidence>
<reference evidence="1 2" key="1">
    <citation type="submission" date="2018-05" db="EMBL/GenBank/DDBJ databases">
        <title>genome sequencing of Nitrosopumilus sp. NM25.</title>
        <authorList>
            <person name="Mori K."/>
            <person name="Nakagawa T."/>
        </authorList>
    </citation>
    <scope>NUCLEOTIDE SEQUENCE [LARGE SCALE GENOMIC DNA]</scope>
    <source>
        <strain evidence="1 2">NM25</strain>
    </source>
</reference>
<dbReference type="EMBL" id="BGKI01000007">
    <property type="protein sequence ID" value="GBH34466.1"/>
    <property type="molecule type" value="Genomic_DNA"/>
</dbReference>
<proteinExistence type="predicted"/>
<evidence type="ECO:0000313" key="2">
    <source>
        <dbReference type="Proteomes" id="UP000245829"/>
    </source>
</evidence>
<comment type="caution">
    <text evidence="1">The sequence shown here is derived from an EMBL/GenBank/DDBJ whole genome shotgun (WGS) entry which is preliminary data.</text>
</comment>
<dbReference type="OrthoDB" id="2132at2157"/>
<sequence length="90" mass="10364">MTLVDKFQNKLRCSCNDVVLFDIIDDIECDWGNHVVIQCPNCEELFSIDNQCSAFQNISKLIDCNMGLYSKDELTNYLSNSHPTELFGHR</sequence>
<protein>
    <submittedName>
        <fullName evidence="1">Uncharacterized protein</fullName>
    </submittedName>
</protein>
<gene>
    <name evidence="1" type="ORF">NZNM25_12570</name>
</gene>
<name>A0A2S2KS36_9ARCH</name>
<organism evidence="1 2">
    <name type="scientific">Nitrosopumilus zosterae</name>
    <dbReference type="NCBI Taxonomy" id="718286"/>
    <lineage>
        <taxon>Archaea</taxon>
        <taxon>Nitrososphaerota</taxon>
        <taxon>Nitrososphaeria</taxon>
        <taxon>Nitrosopumilales</taxon>
        <taxon>Nitrosopumilaceae</taxon>
        <taxon>Nitrosopumilus</taxon>
    </lineage>
</organism>
<keyword evidence="2" id="KW-1185">Reference proteome</keyword>
<dbReference type="AlphaFoldDB" id="A0A2S2KS36"/>